<gene>
    <name evidence="5" type="primary">nuoN</name>
    <name evidence="8" type="ORF">CEE37_09445</name>
</gene>
<comment type="similarity">
    <text evidence="5">Belongs to the complex I subunit 2 family.</text>
</comment>
<feature type="transmembrane region" description="Helical" evidence="5">
    <location>
        <begin position="299"/>
        <end position="320"/>
    </location>
</feature>
<dbReference type="NCBIfam" id="TIGR01770">
    <property type="entry name" value="NDH_I_N"/>
    <property type="match status" value="1"/>
</dbReference>
<evidence type="ECO:0000256" key="3">
    <source>
        <dbReference type="ARBA" id="ARBA00022989"/>
    </source>
</evidence>
<feature type="transmembrane region" description="Helical" evidence="5">
    <location>
        <begin position="158"/>
        <end position="177"/>
    </location>
</feature>
<evidence type="ECO:0000313" key="9">
    <source>
        <dbReference type="Proteomes" id="UP000319619"/>
    </source>
</evidence>
<dbReference type="GO" id="GO:0005886">
    <property type="term" value="C:plasma membrane"/>
    <property type="evidence" value="ECO:0007669"/>
    <property type="project" value="UniProtKB-SubCell"/>
</dbReference>
<keyword evidence="5" id="KW-0813">Transport</keyword>
<organism evidence="8 9">
    <name type="scientific">candidate division LCP-89 bacterium B3_LCP</name>
    <dbReference type="NCBI Taxonomy" id="2012998"/>
    <lineage>
        <taxon>Bacteria</taxon>
        <taxon>Pseudomonadati</taxon>
        <taxon>Bacteria division LCP-89</taxon>
    </lineage>
</organism>
<keyword evidence="4 5" id="KW-0472">Membrane</keyword>
<evidence type="ECO:0000256" key="6">
    <source>
        <dbReference type="RuleBase" id="RU000320"/>
    </source>
</evidence>
<feature type="transmembrane region" description="Helical" evidence="5">
    <location>
        <begin position="38"/>
        <end position="58"/>
    </location>
</feature>
<feature type="transmembrane region" description="Helical" evidence="5">
    <location>
        <begin position="105"/>
        <end position="131"/>
    </location>
</feature>
<evidence type="ECO:0000256" key="2">
    <source>
        <dbReference type="ARBA" id="ARBA00022692"/>
    </source>
</evidence>
<feature type="domain" description="NADH:quinone oxidoreductase/Mrp antiporter transmembrane" evidence="7">
    <location>
        <begin position="121"/>
        <end position="418"/>
    </location>
</feature>
<dbReference type="InterPro" id="IPR001750">
    <property type="entry name" value="ND/Mrp_TM"/>
</dbReference>
<evidence type="ECO:0000256" key="5">
    <source>
        <dbReference type="HAMAP-Rule" id="MF_00445"/>
    </source>
</evidence>
<dbReference type="Pfam" id="PF00361">
    <property type="entry name" value="Proton_antipo_M"/>
    <property type="match status" value="1"/>
</dbReference>
<evidence type="ECO:0000256" key="1">
    <source>
        <dbReference type="ARBA" id="ARBA00004127"/>
    </source>
</evidence>
<keyword evidence="2 5" id="KW-0812">Transmembrane</keyword>
<evidence type="ECO:0000256" key="4">
    <source>
        <dbReference type="ARBA" id="ARBA00023136"/>
    </source>
</evidence>
<dbReference type="Proteomes" id="UP000319619">
    <property type="component" value="Unassembled WGS sequence"/>
</dbReference>
<evidence type="ECO:0000259" key="7">
    <source>
        <dbReference type="Pfam" id="PF00361"/>
    </source>
</evidence>
<dbReference type="PANTHER" id="PTHR22773">
    <property type="entry name" value="NADH DEHYDROGENASE"/>
    <property type="match status" value="1"/>
</dbReference>
<protein>
    <recommendedName>
        <fullName evidence="5">NADH-quinone oxidoreductase subunit N</fullName>
        <ecNumber evidence="5">7.1.1.-</ecNumber>
    </recommendedName>
    <alternativeName>
        <fullName evidence="5">NADH dehydrogenase I subunit N</fullName>
    </alternativeName>
    <alternativeName>
        <fullName evidence="5">NDH-1 subunit N</fullName>
    </alternativeName>
</protein>
<feature type="transmembrane region" description="Helical" evidence="5">
    <location>
        <begin position="403"/>
        <end position="423"/>
    </location>
</feature>
<feature type="transmembrane region" description="Helical" evidence="5">
    <location>
        <begin position="444"/>
        <end position="465"/>
    </location>
</feature>
<reference evidence="8 9" key="1">
    <citation type="submission" date="2017-06" db="EMBL/GenBank/DDBJ databases">
        <title>Novel microbial phyla capable of carbon fixation and sulfur reduction in deep-sea sediments.</title>
        <authorList>
            <person name="Huang J."/>
            <person name="Baker B."/>
            <person name="Wang Y."/>
        </authorList>
    </citation>
    <scope>NUCLEOTIDE SEQUENCE [LARGE SCALE GENOMIC DNA]</scope>
    <source>
        <strain evidence="8">B3_LCP</strain>
    </source>
</reference>
<comment type="caution">
    <text evidence="8">The sequence shown here is derived from an EMBL/GenBank/DDBJ whole genome shotgun (WGS) entry which is preliminary data.</text>
</comment>
<dbReference type="HAMAP" id="MF_00445">
    <property type="entry name" value="NDH1_NuoN_1"/>
    <property type="match status" value="1"/>
</dbReference>
<keyword evidence="5" id="KW-0520">NAD</keyword>
<dbReference type="GO" id="GO:0008137">
    <property type="term" value="F:NADH dehydrogenase (ubiquinone) activity"/>
    <property type="evidence" value="ECO:0007669"/>
    <property type="project" value="InterPro"/>
</dbReference>
<dbReference type="GO" id="GO:0042773">
    <property type="term" value="P:ATP synthesis coupled electron transport"/>
    <property type="evidence" value="ECO:0007669"/>
    <property type="project" value="InterPro"/>
</dbReference>
<feature type="transmembrane region" description="Helical" evidence="5">
    <location>
        <begin position="189"/>
        <end position="215"/>
    </location>
</feature>
<dbReference type="AlphaFoldDB" id="A0A532UYC1"/>
<feature type="transmembrane region" description="Helical" evidence="5">
    <location>
        <begin position="326"/>
        <end position="347"/>
    </location>
</feature>
<keyword evidence="5" id="KW-1278">Translocase</keyword>
<keyword evidence="5" id="KW-1003">Cell membrane</keyword>
<feature type="transmembrane region" description="Helical" evidence="5">
    <location>
        <begin position="273"/>
        <end position="292"/>
    </location>
</feature>
<comment type="function">
    <text evidence="5">NDH-1 shuttles electrons from NADH, via FMN and iron-sulfur (Fe-S) centers, to quinones in the respiratory chain. The immediate electron acceptor for the enzyme in this species is believed to be ubiquinone. Couples the redox reaction to proton translocation (for every two electrons transferred, four hydrogen ions are translocated across the cytoplasmic membrane), and thus conserves the redox energy in a proton gradient.</text>
</comment>
<accession>A0A532UYC1</accession>
<feature type="transmembrane region" description="Helical" evidence="5">
    <location>
        <begin position="368"/>
        <end position="391"/>
    </location>
</feature>
<dbReference type="GO" id="GO:0048038">
    <property type="term" value="F:quinone binding"/>
    <property type="evidence" value="ECO:0007669"/>
    <property type="project" value="UniProtKB-KW"/>
</dbReference>
<name>A0A532UYC1_UNCL8</name>
<evidence type="ECO:0000313" key="8">
    <source>
        <dbReference type="EMBL" id="TKJ39951.1"/>
    </source>
</evidence>
<feature type="transmembrane region" description="Helical" evidence="5">
    <location>
        <begin position="78"/>
        <end position="98"/>
    </location>
</feature>
<comment type="catalytic activity">
    <reaction evidence="5">
        <text>a quinone + NADH + 5 H(+)(in) = a quinol + NAD(+) + 4 H(+)(out)</text>
        <dbReference type="Rhea" id="RHEA:57888"/>
        <dbReference type="ChEBI" id="CHEBI:15378"/>
        <dbReference type="ChEBI" id="CHEBI:24646"/>
        <dbReference type="ChEBI" id="CHEBI:57540"/>
        <dbReference type="ChEBI" id="CHEBI:57945"/>
        <dbReference type="ChEBI" id="CHEBI:132124"/>
    </reaction>
</comment>
<dbReference type="GO" id="GO:0050136">
    <property type="term" value="F:NADH dehydrogenase (quinone) (non-electrogenic) activity"/>
    <property type="evidence" value="ECO:0007669"/>
    <property type="project" value="UniProtKB-UniRule"/>
</dbReference>
<comment type="subcellular location">
    <subcellularLocation>
        <location evidence="5">Cell membrane</location>
        <topology evidence="5">Multi-pass membrane protein</topology>
    </subcellularLocation>
    <subcellularLocation>
        <location evidence="1">Endomembrane system</location>
        <topology evidence="1">Multi-pass membrane protein</topology>
    </subcellularLocation>
    <subcellularLocation>
        <location evidence="6">Membrane</location>
        <topology evidence="6">Multi-pass membrane protein</topology>
    </subcellularLocation>
</comment>
<keyword evidence="5" id="KW-0874">Quinone</keyword>
<dbReference type="EC" id="7.1.1.-" evidence="5"/>
<keyword evidence="5" id="KW-0830">Ubiquinone</keyword>
<dbReference type="InterPro" id="IPR010096">
    <property type="entry name" value="NADH-Q_OxRdtase_suN/2"/>
</dbReference>
<proteinExistence type="inferred from homology"/>
<dbReference type="GO" id="GO:0012505">
    <property type="term" value="C:endomembrane system"/>
    <property type="evidence" value="ECO:0007669"/>
    <property type="project" value="UniProtKB-SubCell"/>
</dbReference>
<sequence length="477" mass="51067">MIDLSQLNLTSFIPELTLVIGTLVLIIRDLVRKNRSALGIGWGSMVLLGALIILALNIGARPGTYLFGALIGDGVAVFFKVFFASAVLLAIAMTLFTFKKQGEPYILLLSSVLGMFLLAGSMDIVTLAVAIELVSIPSYILATYHRGDSRSAEAGLKYVLYGAVSTGVMLYGFSLLYGMSGATSIPDIAAYFASADFSSGLFLVAIVLVLAGIGYKIAMVPFHFWCPDVYEGAPTPFTAFFSVAPKAAGFAALFRLMDIFGAPAEFAGMDTRFLFSIAAALTMTFGNLGALHQINLKRLLAYSSIAHAGYILMGFAAGTHDAYQAVLFYLVVYLFMNLGAFLVVDAAGRFLGGETTSHVKGLGKTSPALAVALAVFLFSLVGLPPLAGFIGKFYLFKALIAENMWTLALIGIANTAISLIYYVRVIRDMFIYEPEEDAKSIPMTFGLSLLTLIFVIPTLVLGVYWGPLAQWVEAAIG</sequence>
<keyword evidence="3 5" id="KW-1133">Transmembrane helix</keyword>
<feature type="transmembrane region" description="Helical" evidence="5">
    <location>
        <begin position="12"/>
        <end position="31"/>
    </location>
</feature>
<comment type="subunit">
    <text evidence="5">NDH-1 is composed of 14 different subunits. Subunits NuoA, H, J, K, L, M, N constitute the membrane sector of the complex.</text>
</comment>
<dbReference type="EMBL" id="NJBN01000006">
    <property type="protein sequence ID" value="TKJ39951.1"/>
    <property type="molecule type" value="Genomic_DNA"/>
</dbReference>